<accession>A0A7W7IQ56</accession>
<evidence type="ECO:0000313" key="2">
    <source>
        <dbReference type="EMBL" id="MBB4798222.1"/>
    </source>
</evidence>
<evidence type="ECO:0000259" key="1">
    <source>
        <dbReference type="PROSITE" id="PS50943"/>
    </source>
</evidence>
<dbReference type="SUPFAM" id="SSF47413">
    <property type="entry name" value="lambda repressor-like DNA-binding domains"/>
    <property type="match status" value="1"/>
</dbReference>
<name>A0A7W7IQ56_9CAUL</name>
<reference evidence="2 3" key="1">
    <citation type="submission" date="2020-08" db="EMBL/GenBank/DDBJ databases">
        <title>Functional genomics of gut bacteria from endangered species of beetles.</title>
        <authorList>
            <person name="Carlos-Shanley C."/>
        </authorList>
    </citation>
    <scope>NUCLEOTIDE SEQUENCE [LARGE SCALE GENOMIC DNA]</scope>
    <source>
        <strain evidence="2 3">S00123</strain>
    </source>
</reference>
<dbReference type="PROSITE" id="PS50943">
    <property type="entry name" value="HTH_CROC1"/>
    <property type="match status" value="1"/>
</dbReference>
<keyword evidence="2" id="KW-0238">DNA-binding</keyword>
<dbReference type="AlphaFoldDB" id="A0A7W7IQ56"/>
<comment type="caution">
    <text evidence="2">The sequence shown here is derived from an EMBL/GenBank/DDBJ whole genome shotgun (WGS) entry which is preliminary data.</text>
</comment>
<organism evidence="2 3">
    <name type="scientific">Brevundimonas bullata</name>
    <dbReference type="NCBI Taxonomy" id="13160"/>
    <lineage>
        <taxon>Bacteria</taxon>
        <taxon>Pseudomonadati</taxon>
        <taxon>Pseudomonadota</taxon>
        <taxon>Alphaproteobacteria</taxon>
        <taxon>Caulobacterales</taxon>
        <taxon>Caulobacteraceae</taxon>
        <taxon>Brevundimonas</taxon>
    </lineage>
</organism>
<dbReference type="InterPro" id="IPR013435">
    <property type="entry name" value="Mobile_mystery_prot_A"/>
</dbReference>
<dbReference type="CDD" id="cd00093">
    <property type="entry name" value="HTH_XRE"/>
    <property type="match status" value="1"/>
</dbReference>
<dbReference type="InterPro" id="IPR010982">
    <property type="entry name" value="Lambda_DNA-bd_dom_sf"/>
</dbReference>
<dbReference type="Pfam" id="PF01381">
    <property type="entry name" value="HTH_3"/>
    <property type="match status" value="1"/>
</dbReference>
<proteinExistence type="predicted"/>
<dbReference type="RefSeq" id="WP_184269537.1">
    <property type="nucleotide sequence ID" value="NZ_JACHKY010000003.1"/>
</dbReference>
<dbReference type="Gene3D" id="1.10.260.40">
    <property type="entry name" value="lambda repressor-like DNA-binding domains"/>
    <property type="match status" value="1"/>
</dbReference>
<feature type="domain" description="HTH cro/C1-type" evidence="1">
    <location>
        <begin position="33"/>
        <end position="89"/>
    </location>
</feature>
<gene>
    <name evidence="2" type="ORF">HNP32_001966</name>
</gene>
<dbReference type="EMBL" id="JACHKY010000003">
    <property type="protein sequence ID" value="MBB4798222.1"/>
    <property type="molecule type" value="Genomic_DNA"/>
</dbReference>
<dbReference type="InterPro" id="IPR001387">
    <property type="entry name" value="Cro/C1-type_HTH"/>
</dbReference>
<sequence>MVATHAALAIKSLDKRFAAIRDARIATPPRGWLRAIREALGLSTRQLAERMGAAPSRVTTLEKAEVTGGTTLRSLREAAEAMDCTLVYAIVPKTTLEAIRRERAAIIAERELSSLHHTMRLENQAVGREELEEERQRLIDDLLTGSPRRLWEAQ</sequence>
<protein>
    <submittedName>
        <fullName evidence="2">Putative DNA-binding mobile mystery protein A</fullName>
    </submittedName>
</protein>
<dbReference type="GO" id="GO:0003677">
    <property type="term" value="F:DNA binding"/>
    <property type="evidence" value="ECO:0007669"/>
    <property type="project" value="UniProtKB-KW"/>
</dbReference>
<evidence type="ECO:0000313" key="3">
    <source>
        <dbReference type="Proteomes" id="UP000539957"/>
    </source>
</evidence>
<keyword evidence="3" id="KW-1185">Reference proteome</keyword>
<dbReference type="NCBIfam" id="TIGR02612">
    <property type="entry name" value="mob_myst_A"/>
    <property type="match status" value="1"/>
</dbReference>
<dbReference type="Proteomes" id="UP000539957">
    <property type="component" value="Unassembled WGS sequence"/>
</dbReference>
<dbReference type="SMART" id="SM00530">
    <property type="entry name" value="HTH_XRE"/>
    <property type="match status" value="1"/>
</dbReference>